<feature type="domain" description="N-acetyltransferase" evidence="4">
    <location>
        <begin position="2"/>
        <end position="170"/>
    </location>
</feature>
<sequence length="173" mass="19004">MVTTRLIDVGDAERLALLLRENRDFLAPYEPLREDAWFTAEGQRAVVDADLRAHEQGTGLPHVVLDGTGAVVGRATLNGIVRGAFQSCSIGYWVAQDAGGRGVATAAVARLTGLAFDDLGLHRVQAEVLVDNVRSRRVLERNGFTRYGLAPRYLRIAGRWQDCEVHQLLDPRA</sequence>
<comment type="caution">
    <text evidence="5">The sequence shown here is derived from an EMBL/GenBank/DDBJ whole genome shotgun (WGS) entry which is preliminary data.</text>
</comment>
<reference evidence="5 6" key="1">
    <citation type="submission" date="2020-08" db="EMBL/GenBank/DDBJ databases">
        <title>The Agave Microbiome: Exploring the role of microbial communities in plant adaptations to desert environments.</title>
        <authorList>
            <person name="Partida-Martinez L.P."/>
        </authorList>
    </citation>
    <scope>NUCLEOTIDE SEQUENCE [LARGE SCALE GENOMIC DNA]</scope>
    <source>
        <strain evidence="5 6">AS2.23</strain>
    </source>
</reference>
<organism evidence="5 6">
    <name type="scientific">Kineococcus radiotolerans</name>
    <dbReference type="NCBI Taxonomy" id="131568"/>
    <lineage>
        <taxon>Bacteria</taxon>
        <taxon>Bacillati</taxon>
        <taxon>Actinomycetota</taxon>
        <taxon>Actinomycetes</taxon>
        <taxon>Kineosporiales</taxon>
        <taxon>Kineosporiaceae</taxon>
        <taxon>Kineococcus</taxon>
    </lineage>
</organism>
<evidence type="ECO:0000313" key="6">
    <source>
        <dbReference type="Proteomes" id="UP000533269"/>
    </source>
</evidence>
<dbReference type="Gene3D" id="3.40.630.30">
    <property type="match status" value="1"/>
</dbReference>
<evidence type="ECO:0000313" key="5">
    <source>
        <dbReference type="EMBL" id="MBB2900365.1"/>
    </source>
</evidence>
<evidence type="ECO:0000259" key="4">
    <source>
        <dbReference type="PROSITE" id="PS51186"/>
    </source>
</evidence>
<evidence type="ECO:0000256" key="2">
    <source>
        <dbReference type="ARBA" id="ARBA00023315"/>
    </source>
</evidence>
<protein>
    <submittedName>
        <fullName evidence="5">Ribosomal-protein-alanine N-acetyltransferase</fullName>
        <ecNumber evidence="5">2.3.1.267</ecNumber>
    </submittedName>
</protein>
<evidence type="ECO:0000256" key="3">
    <source>
        <dbReference type="ARBA" id="ARBA00038502"/>
    </source>
</evidence>
<evidence type="ECO:0000256" key="1">
    <source>
        <dbReference type="ARBA" id="ARBA00022679"/>
    </source>
</evidence>
<name>A0A7W4TK33_KINRA</name>
<dbReference type="GO" id="GO:0008999">
    <property type="term" value="F:protein-N-terminal-alanine acetyltransferase activity"/>
    <property type="evidence" value="ECO:0007669"/>
    <property type="project" value="UniProtKB-EC"/>
</dbReference>
<dbReference type="InterPro" id="IPR051531">
    <property type="entry name" value="N-acetyltransferase"/>
</dbReference>
<dbReference type="EC" id="2.3.1.267" evidence="5"/>
<dbReference type="InterPro" id="IPR016181">
    <property type="entry name" value="Acyl_CoA_acyltransferase"/>
</dbReference>
<dbReference type="PANTHER" id="PTHR43792">
    <property type="entry name" value="GNAT FAMILY, PUTATIVE (AFU_ORTHOLOGUE AFUA_3G00765)-RELATED-RELATED"/>
    <property type="match status" value="1"/>
</dbReference>
<dbReference type="RefSeq" id="WP_183390648.1">
    <property type="nucleotide sequence ID" value="NZ_JACHVY010000001.1"/>
</dbReference>
<comment type="similarity">
    <text evidence="3">Belongs to the acetyltransferase family. RimJ subfamily.</text>
</comment>
<dbReference type="GO" id="GO:0005737">
    <property type="term" value="C:cytoplasm"/>
    <property type="evidence" value="ECO:0007669"/>
    <property type="project" value="TreeGrafter"/>
</dbReference>
<dbReference type="PANTHER" id="PTHR43792:SF8">
    <property type="entry name" value="[RIBOSOMAL PROTEIN US5]-ALANINE N-ACETYLTRANSFERASE"/>
    <property type="match status" value="1"/>
</dbReference>
<reference evidence="5 6" key="2">
    <citation type="submission" date="2020-08" db="EMBL/GenBank/DDBJ databases">
        <authorList>
            <person name="Partida-Martinez L."/>
            <person name="Huntemann M."/>
            <person name="Clum A."/>
            <person name="Wang J."/>
            <person name="Palaniappan K."/>
            <person name="Ritter S."/>
            <person name="Chen I.-M."/>
            <person name="Stamatis D."/>
            <person name="Reddy T."/>
            <person name="O'Malley R."/>
            <person name="Daum C."/>
            <person name="Shapiro N."/>
            <person name="Ivanova N."/>
            <person name="Kyrpides N."/>
            <person name="Woyke T."/>
        </authorList>
    </citation>
    <scope>NUCLEOTIDE SEQUENCE [LARGE SCALE GENOMIC DNA]</scope>
    <source>
        <strain evidence="5 6">AS2.23</strain>
    </source>
</reference>
<gene>
    <name evidence="5" type="ORF">FHR75_001153</name>
</gene>
<dbReference type="AlphaFoldDB" id="A0A7W4TK33"/>
<dbReference type="SUPFAM" id="SSF55729">
    <property type="entry name" value="Acyl-CoA N-acyltransferases (Nat)"/>
    <property type="match status" value="1"/>
</dbReference>
<dbReference type="Proteomes" id="UP000533269">
    <property type="component" value="Unassembled WGS sequence"/>
</dbReference>
<accession>A0A7W4TK33</accession>
<keyword evidence="1 5" id="KW-0808">Transferase</keyword>
<dbReference type="PROSITE" id="PS51186">
    <property type="entry name" value="GNAT"/>
    <property type="match status" value="1"/>
</dbReference>
<dbReference type="InterPro" id="IPR000182">
    <property type="entry name" value="GNAT_dom"/>
</dbReference>
<dbReference type="Pfam" id="PF13302">
    <property type="entry name" value="Acetyltransf_3"/>
    <property type="match status" value="1"/>
</dbReference>
<keyword evidence="2 5" id="KW-0012">Acyltransferase</keyword>
<proteinExistence type="inferred from homology"/>
<dbReference type="EMBL" id="JACHVY010000001">
    <property type="protein sequence ID" value="MBB2900365.1"/>
    <property type="molecule type" value="Genomic_DNA"/>
</dbReference>